<dbReference type="RefSeq" id="WP_284302851.1">
    <property type="nucleotide sequence ID" value="NZ_BSUO01000001.1"/>
</dbReference>
<dbReference type="PROSITE" id="PS01229">
    <property type="entry name" value="COF_2"/>
    <property type="match status" value="1"/>
</dbReference>
<evidence type="ECO:0000313" key="2">
    <source>
        <dbReference type="EMBL" id="GMA38817.1"/>
    </source>
</evidence>
<feature type="region of interest" description="Disordered" evidence="1">
    <location>
        <begin position="272"/>
        <end position="295"/>
    </location>
</feature>
<dbReference type="InterPro" id="IPR036412">
    <property type="entry name" value="HAD-like_sf"/>
</dbReference>
<dbReference type="PANTHER" id="PTHR10000">
    <property type="entry name" value="PHOSPHOSERINE PHOSPHATASE"/>
    <property type="match status" value="1"/>
</dbReference>
<dbReference type="Gene3D" id="3.40.50.1000">
    <property type="entry name" value="HAD superfamily/HAD-like"/>
    <property type="match status" value="1"/>
</dbReference>
<dbReference type="PANTHER" id="PTHR10000:SF8">
    <property type="entry name" value="HAD SUPERFAMILY HYDROLASE-LIKE, TYPE 3"/>
    <property type="match status" value="1"/>
</dbReference>
<dbReference type="InterPro" id="IPR023214">
    <property type="entry name" value="HAD_sf"/>
</dbReference>
<dbReference type="SFLD" id="SFLDG01140">
    <property type="entry name" value="C2.B:_Phosphomannomutase_and_P"/>
    <property type="match status" value="1"/>
</dbReference>
<organism evidence="2 3">
    <name type="scientific">Mobilicoccus caccae</name>
    <dbReference type="NCBI Taxonomy" id="1859295"/>
    <lineage>
        <taxon>Bacteria</taxon>
        <taxon>Bacillati</taxon>
        <taxon>Actinomycetota</taxon>
        <taxon>Actinomycetes</taxon>
        <taxon>Micrococcales</taxon>
        <taxon>Dermatophilaceae</taxon>
        <taxon>Mobilicoccus</taxon>
    </lineage>
</organism>
<dbReference type="SFLD" id="SFLDS00003">
    <property type="entry name" value="Haloacid_Dehalogenase"/>
    <property type="match status" value="1"/>
</dbReference>
<sequence length="295" mass="30828">MKNPPSLIAVDIDGTLLASNGTILPGTRAEFARARAAGATIVLASGRPVAGLRRLVRRLRLDTDGVVYSGVNGAVSIDAETGDLLARHGLDPQTVRGIAALAKENGVIPMLCDGDDLVVDTEDPQVVIEAEGNDLNLRIVGDVTTLTEDEGSVDKLLMYAPPEVLRPFAELFTERFGACVESSFSAPFYYEATAKGVHKGSALTDLAAARGLDVAASVAFGDNGNDLPLIRTAGLGVAMGNAIPEVLEAADRVTASHDEEGIAAVLMELYGDGEPAPPVPEPDVEPLHSLDLREP</sequence>
<dbReference type="NCBIfam" id="TIGR00099">
    <property type="entry name" value="Cof-subfamily"/>
    <property type="match status" value="1"/>
</dbReference>
<evidence type="ECO:0000313" key="3">
    <source>
        <dbReference type="Proteomes" id="UP001157126"/>
    </source>
</evidence>
<proteinExistence type="predicted"/>
<accession>A0ABQ6ILM0</accession>
<name>A0ABQ6ILM0_9MICO</name>
<dbReference type="SUPFAM" id="SSF56784">
    <property type="entry name" value="HAD-like"/>
    <property type="match status" value="1"/>
</dbReference>
<protein>
    <submittedName>
        <fullName evidence="2">Haloacid dehalogenase</fullName>
    </submittedName>
</protein>
<comment type="caution">
    <text evidence="2">The sequence shown here is derived from an EMBL/GenBank/DDBJ whole genome shotgun (WGS) entry which is preliminary data.</text>
</comment>
<dbReference type="EMBL" id="BSUO01000001">
    <property type="protein sequence ID" value="GMA38817.1"/>
    <property type="molecule type" value="Genomic_DNA"/>
</dbReference>
<evidence type="ECO:0000256" key="1">
    <source>
        <dbReference type="SAM" id="MobiDB-lite"/>
    </source>
</evidence>
<dbReference type="Gene3D" id="3.30.1240.10">
    <property type="match status" value="1"/>
</dbReference>
<feature type="compositionally biased region" description="Basic and acidic residues" evidence="1">
    <location>
        <begin position="285"/>
        <end position="295"/>
    </location>
</feature>
<dbReference type="PROSITE" id="PS01228">
    <property type="entry name" value="COF_1"/>
    <property type="match status" value="1"/>
</dbReference>
<dbReference type="Proteomes" id="UP001157126">
    <property type="component" value="Unassembled WGS sequence"/>
</dbReference>
<dbReference type="Pfam" id="PF08282">
    <property type="entry name" value="Hydrolase_3"/>
    <property type="match status" value="1"/>
</dbReference>
<reference evidence="3" key="1">
    <citation type="journal article" date="2019" name="Int. J. Syst. Evol. Microbiol.">
        <title>The Global Catalogue of Microorganisms (GCM) 10K type strain sequencing project: providing services to taxonomists for standard genome sequencing and annotation.</title>
        <authorList>
            <consortium name="The Broad Institute Genomics Platform"/>
            <consortium name="The Broad Institute Genome Sequencing Center for Infectious Disease"/>
            <person name="Wu L."/>
            <person name="Ma J."/>
        </authorList>
    </citation>
    <scope>NUCLEOTIDE SEQUENCE [LARGE SCALE GENOMIC DNA]</scope>
    <source>
        <strain evidence="3">NBRC 113072</strain>
    </source>
</reference>
<gene>
    <name evidence="2" type="ORF">GCM10025883_08620</name>
</gene>
<dbReference type="InterPro" id="IPR000150">
    <property type="entry name" value="Cof"/>
</dbReference>
<keyword evidence="3" id="KW-1185">Reference proteome</keyword>